<evidence type="ECO:0000256" key="3">
    <source>
        <dbReference type="ARBA" id="ARBA00022475"/>
    </source>
</evidence>
<feature type="domain" description="ABC transporter" evidence="13">
    <location>
        <begin position="755"/>
        <end position="990"/>
    </location>
</feature>
<dbReference type="SUPFAM" id="SSF90123">
    <property type="entry name" value="ABC transporter transmembrane region"/>
    <property type="match status" value="1"/>
</dbReference>
<gene>
    <name evidence="16" type="primary">hlyB1</name>
    <name evidence="16" type="ordered locus">cce_2193</name>
</gene>
<dbReference type="Pfam" id="PF03412">
    <property type="entry name" value="Peptidase_C39"/>
    <property type="match status" value="1"/>
</dbReference>
<evidence type="ECO:0000256" key="9">
    <source>
        <dbReference type="ARBA" id="ARBA00022989"/>
    </source>
</evidence>
<proteinExistence type="predicted"/>
<dbReference type="GO" id="GO:0008234">
    <property type="term" value="F:cysteine-type peptidase activity"/>
    <property type="evidence" value="ECO:0007669"/>
    <property type="project" value="UniProtKB-KW"/>
</dbReference>
<keyword evidence="9 11" id="KW-1133">Transmembrane helix</keyword>
<feature type="domain" description="ABC transmembrane type-1" evidence="14">
    <location>
        <begin position="441"/>
        <end position="720"/>
    </location>
</feature>
<evidence type="ECO:0000256" key="7">
    <source>
        <dbReference type="ARBA" id="ARBA00022807"/>
    </source>
</evidence>
<dbReference type="Gene3D" id="1.20.1560.10">
    <property type="entry name" value="ABC transporter type 1, transmembrane domain"/>
    <property type="match status" value="1"/>
</dbReference>
<dbReference type="AlphaFoldDB" id="B1WPH3"/>
<dbReference type="PROSITE" id="PS00211">
    <property type="entry name" value="ABC_TRANSPORTER_1"/>
    <property type="match status" value="1"/>
</dbReference>
<dbReference type="Pfam" id="PF00005">
    <property type="entry name" value="ABC_tran"/>
    <property type="match status" value="1"/>
</dbReference>
<keyword evidence="17" id="KW-1185">Reference proteome</keyword>
<evidence type="ECO:0000256" key="11">
    <source>
        <dbReference type="SAM" id="Phobius"/>
    </source>
</evidence>
<dbReference type="NCBIfam" id="TIGR01846">
    <property type="entry name" value="type_I_sec_HlyB"/>
    <property type="match status" value="1"/>
</dbReference>
<keyword evidence="3" id="KW-1003">Cell membrane</keyword>
<keyword evidence="8 16" id="KW-0067">ATP-binding</keyword>
<dbReference type="SUPFAM" id="SSF52540">
    <property type="entry name" value="P-loop containing nucleoside triphosphate hydrolases"/>
    <property type="match status" value="1"/>
</dbReference>
<dbReference type="Gene3D" id="3.40.50.300">
    <property type="entry name" value="P-loop containing nucleotide triphosphate hydrolases"/>
    <property type="match status" value="1"/>
</dbReference>
<dbReference type="CDD" id="cd18782">
    <property type="entry name" value="ABC_6TM_PrtD_LapB_HlyB_like"/>
    <property type="match status" value="1"/>
</dbReference>
<dbReference type="PANTHER" id="PTHR43394">
    <property type="entry name" value="ATP-DEPENDENT PERMEASE MDL1, MITOCHONDRIAL"/>
    <property type="match status" value="1"/>
</dbReference>
<keyword evidence="10 11" id="KW-0472">Membrane</keyword>
<dbReference type="PANTHER" id="PTHR43394:SF1">
    <property type="entry name" value="ATP-BINDING CASSETTE SUB-FAMILY B MEMBER 10, MITOCHONDRIAL"/>
    <property type="match status" value="1"/>
</dbReference>
<dbReference type="HOGENOM" id="CLU_000604_95_0_3"/>
<comment type="subcellular location">
    <subcellularLocation>
        <location evidence="1">Cell membrane</location>
        <topology evidence="1">Multi-pass membrane protein</topology>
    </subcellularLocation>
</comment>
<evidence type="ECO:0000313" key="16">
    <source>
        <dbReference type="EMBL" id="ACB51543.1"/>
    </source>
</evidence>
<keyword evidence="5" id="KW-0547">Nucleotide-binding</keyword>
<dbReference type="GO" id="GO:0015421">
    <property type="term" value="F:ABC-type oligopeptide transporter activity"/>
    <property type="evidence" value="ECO:0007669"/>
    <property type="project" value="TreeGrafter"/>
</dbReference>
<accession>B1WPH3</accession>
<feature type="transmembrane region" description="Helical" evidence="11">
    <location>
        <begin position="477"/>
        <end position="499"/>
    </location>
</feature>
<feature type="transmembrane region" description="Helical" evidence="11">
    <location>
        <begin position="547"/>
        <end position="573"/>
    </location>
</feature>
<sequence>MIPTQITTQDFLAATFPFNQLPQAARVELSTRLQVQFYPMGTPILTRNQIPQQIAILYQGQARLLGQDPRTGQEMTLELLKPGALIGWISNLRHLGCETVLAREDTVCFTIAVDEFRQFVQAHILLQEGLWQQRCALVEGFDVLGRQLQTQALADVDLKELAQKAVTKAQIRYLLPGKLSNHQLDRDRLWLISSAGTVNNLSVGHLIYANQSYLEVKGQAVRLIGLPLLDFKVLIFQGKPTTQDSIPETPTQERQQLERLIQQTPSLDSKPQNLIPTPPHFPYRHIRGVGDIEAPLACFAMIAKHWGMSFRRSTVHRVLSDQYQRTGSLSLPLCSAVAELMGLNTQIVQVPTNAIARLPVPALIPWQESFAVLFESSGKGVVLGIPERGIKSYQLPQFLDLWGEMGQALLLQKNEITPQQKFGFRWFLPSLIRYRKVLFEVLLASFFIQLFGLVNPFVVQRIIDLAINQKSLETLPIFGILMLVIAVFESILSSLRTYLFNDATNRLDLSLGSQIIDHLLRLPLRFFEKRPVGELAHRMGELENIRAFLTGTALTVIIDTIFSLLYILVMAIYSWQLTLVALMTVPVFMILTLMVSPIVRRQLRTKAEKSSHTQSYLVEVLSGIQTVKAQNIETRSRWQWQKRYGRYVKSGFKTSTTAALAGSASNFLNKLSQLLVLWMGAYLVVEGHLTLGELIAFRIIAGYVTSPLMRLAQTWQKFQETALSLERLSDIMDTPQEQEEDQQGNLPMPTVKGTITYENVAFSFKSGGTLQLNHVNVTIPSGKFVAIVGQSGSGKSTLTKLLVRLYQPNQGRILLDGYDISKVELYSLRRQIGVVPQDSLLFDGTIEENIALTYPDASSEEIIEAATIAGAHDFIMDLPNGYNTRVGERGSSLSGGQRQRIAIARTVLQQPNLLIMDEATSALDYRTEQTVCHNLAQAFQNRTVLFITHRLNTIQHADLILMMDAGSVAEMGTHEELMNLKGRYYCLYQQQETQL</sequence>
<evidence type="ECO:0000256" key="1">
    <source>
        <dbReference type="ARBA" id="ARBA00004651"/>
    </source>
</evidence>
<evidence type="ECO:0000259" key="13">
    <source>
        <dbReference type="PROSITE" id="PS50893"/>
    </source>
</evidence>
<dbReference type="FunFam" id="3.40.50.300:FF:000221">
    <property type="entry name" value="Multidrug ABC transporter ATP-binding protein"/>
    <property type="match status" value="1"/>
</dbReference>
<dbReference type="InterPro" id="IPR018490">
    <property type="entry name" value="cNMP-bd_dom_sf"/>
</dbReference>
<dbReference type="eggNOG" id="COG2274">
    <property type="taxonomic scope" value="Bacteria"/>
</dbReference>
<feature type="domain" description="Cyclic nucleotide-binding" evidence="12">
    <location>
        <begin position="17"/>
        <end position="120"/>
    </location>
</feature>
<dbReference type="PROSITE" id="PS50893">
    <property type="entry name" value="ABC_TRANSPORTER_2"/>
    <property type="match status" value="1"/>
</dbReference>
<dbReference type="InterPro" id="IPR014710">
    <property type="entry name" value="RmlC-like_jellyroll"/>
</dbReference>
<feature type="transmembrane region" description="Helical" evidence="11">
    <location>
        <begin position="579"/>
        <end position="599"/>
    </location>
</feature>
<dbReference type="Proteomes" id="UP000001203">
    <property type="component" value="Chromosome circular"/>
</dbReference>
<protein>
    <submittedName>
        <fullName evidence="16">Toxin secretion ABC transporter ATP-binding protein</fullName>
    </submittedName>
</protein>
<organism evidence="16 17">
    <name type="scientific">Crocosphaera subtropica (strain ATCC 51142 / BH68)</name>
    <name type="common">Cyanothece sp. (strain ATCC 51142)</name>
    <dbReference type="NCBI Taxonomy" id="43989"/>
    <lineage>
        <taxon>Bacteria</taxon>
        <taxon>Bacillati</taxon>
        <taxon>Cyanobacteriota</taxon>
        <taxon>Cyanophyceae</taxon>
        <taxon>Oscillatoriophycideae</taxon>
        <taxon>Chroococcales</taxon>
        <taxon>Aphanothecaceae</taxon>
        <taxon>Crocosphaera</taxon>
        <taxon>Crocosphaera subtropica</taxon>
    </lineage>
</organism>
<dbReference type="Gene3D" id="2.60.120.10">
    <property type="entry name" value="Jelly Rolls"/>
    <property type="match status" value="1"/>
</dbReference>
<dbReference type="CDD" id="cd02259">
    <property type="entry name" value="Peptidase_C39_like"/>
    <property type="match status" value="1"/>
</dbReference>
<reference evidence="16 17" key="1">
    <citation type="journal article" date="2008" name="Proc. Natl. Acad. Sci. U.S.A.">
        <title>The genome of Cyanothece 51142, a unicellular diazotrophic cyanobacterium important in the marine nitrogen cycle.</title>
        <authorList>
            <person name="Welsh E.A."/>
            <person name="Liberton M."/>
            <person name="Stoeckel J."/>
            <person name="Loh T."/>
            <person name="Elvitigala T."/>
            <person name="Wang C."/>
            <person name="Wollam A."/>
            <person name="Fulton R.S."/>
            <person name="Clifton S.W."/>
            <person name="Jacobs J.M."/>
            <person name="Aurora R."/>
            <person name="Ghosh B.K."/>
            <person name="Sherman L.A."/>
            <person name="Smith R.D."/>
            <person name="Wilson R.K."/>
            <person name="Pakrasi H.B."/>
        </authorList>
    </citation>
    <scope>NUCLEOTIDE SEQUENCE [LARGE SCALE GENOMIC DNA]</scope>
    <source>
        <strain evidence="17">ATCC 51142 / BH68</strain>
    </source>
</reference>
<evidence type="ECO:0000259" key="12">
    <source>
        <dbReference type="PROSITE" id="PS50042"/>
    </source>
</evidence>
<dbReference type="PROSITE" id="PS50990">
    <property type="entry name" value="PEPTIDASE_C39"/>
    <property type="match status" value="1"/>
</dbReference>
<dbReference type="RefSeq" id="WP_009546942.1">
    <property type="nucleotide sequence ID" value="NC_010546.1"/>
</dbReference>
<dbReference type="GO" id="GO:0005886">
    <property type="term" value="C:plasma membrane"/>
    <property type="evidence" value="ECO:0007669"/>
    <property type="project" value="UniProtKB-SubCell"/>
</dbReference>
<dbReference type="EMBL" id="CP000806">
    <property type="protein sequence ID" value="ACB51543.1"/>
    <property type="molecule type" value="Genomic_DNA"/>
</dbReference>
<dbReference type="PROSITE" id="PS50929">
    <property type="entry name" value="ABC_TM1F"/>
    <property type="match status" value="1"/>
</dbReference>
<evidence type="ECO:0000256" key="10">
    <source>
        <dbReference type="ARBA" id="ARBA00023136"/>
    </source>
</evidence>
<dbReference type="InterPro" id="IPR003439">
    <property type="entry name" value="ABC_transporter-like_ATP-bd"/>
</dbReference>
<dbReference type="InterPro" id="IPR010132">
    <property type="entry name" value="ATPase_T1SS_HlyB"/>
</dbReference>
<feature type="domain" description="Peptidase C39" evidence="15">
    <location>
        <begin position="287"/>
        <end position="409"/>
    </location>
</feature>
<feature type="transmembrane region" description="Helical" evidence="11">
    <location>
        <begin position="437"/>
        <end position="457"/>
    </location>
</feature>
<dbReference type="InterPro" id="IPR003593">
    <property type="entry name" value="AAA+_ATPase"/>
</dbReference>
<keyword evidence="4 11" id="KW-0812">Transmembrane</keyword>
<dbReference type="STRING" id="43989.cce_2193"/>
<dbReference type="PROSITE" id="PS50042">
    <property type="entry name" value="CNMP_BINDING_3"/>
    <property type="match status" value="1"/>
</dbReference>
<dbReference type="GO" id="GO:0005524">
    <property type="term" value="F:ATP binding"/>
    <property type="evidence" value="ECO:0007669"/>
    <property type="project" value="UniProtKB-KW"/>
</dbReference>
<dbReference type="SMART" id="SM00100">
    <property type="entry name" value="cNMP"/>
    <property type="match status" value="1"/>
</dbReference>
<evidence type="ECO:0000259" key="14">
    <source>
        <dbReference type="PROSITE" id="PS50929"/>
    </source>
</evidence>
<dbReference type="InterPro" id="IPR036640">
    <property type="entry name" value="ABC1_TM_sf"/>
</dbReference>
<evidence type="ECO:0000256" key="4">
    <source>
        <dbReference type="ARBA" id="ARBA00022692"/>
    </source>
</evidence>
<evidence type="ECO:0000259" key="15">
    <source>
        <dbReference type="PROSITE" id="PS50990"/>
    </source>
</evidence>
<dbReference type="InterPro" id="IPR011527">
    <property type="entry name" value="ABC1_TM_dom"/>
</dbReference>
<evidence type="ECO:0000256" key="6">
    <source>
        <dbReference type="ARBA" id="ARBA00022801"/>
    </source>
</evidence>
<dbReference type="InterPro" id="IPR039421">
    <property type="entry name" value="Type_1_exporter"/>
</dbReference>
<dbReference type="Pfam" id="PF00664">
    <property type="entry name" value="ABC_membrane"/>
    <property type="match status" value="1"/>
</dbReference>
<dbReference type="GO" id="GO:0016887">
    <property type="term" value="F:ATP hydrolysis activity"/>
    <property type="evidence" value="ECO:0007669"/>
    <property type="project" value="InterPro"/>
</dbReference>
<evidence type="ECO:0000256" key="2">
    <source>
        <dbReference type="ARBA" id="ARBA00022448"/>
    </source>
</evidence>
<keyword evidence="7" id="KW-0788">Thiol protease</keyword>
<dbReference type="OrthoDB" id="9762778at2"/>
<dbReference type="Pfam" id="PF00027">
    <property type="entry name" value="cNMP_binding"/>
    <property type="match status" value="1"/>
</dbReference>
<dbReference type="Gene3D" id="3.90.70.10">
    <property type="entry name" value="Cysteine proteinases"/>
    <property type="match status" value="1"/>
</dbReference>
<dbReference type="InterPro" id="IPR000595">
    <property type="entry name" value="cNMP-bd_dom"/>
</dbReference>
<dbReference type="KEGG" id="cyt:cce_2193"/>
<evidence type="ECO:0000256" key="5">
    <source>
        <dbReference type="ARBA" id="ARBA00022741"/>
    </source>
</evidence>
<dbReference type="GO" id="GO:0030256">
    <property type="term" value="C:type I protein secretion system complex"/>
    <property type="evidence" value="ECO:0007669"/>
    <property type="project" value="InterPro"/>
</dbReference>
<dbReference type="SUPFAM" id="SSF51206">
    <property type="entry name" value="cAMP-binding domain-like"/>
    <property type="match status" value="1"/>
</dbReference>
<dbReference type="SMART" id="SM00382">
    <property type="entry name" value="AAA"/>
    <property type="match status" value="1"/>
</dbReference>
<dbReference type="GO" id="GO:0030253">
    <property type="term" value="P:protein secretion by the type I secretion system"/>
    <property type="evidence" value="ECO:0007669"/>
    <property type="project" value="InterPro"/>
</dbReference>
<dbReference type="GO" id="GO:0006508">
    <property type="term" value="P:proteolysis"/>
    <property type="evidence" value="ECO:0007669"/>
    <property type="project" value="InterPro"/>
</dbReference>
<name>B1WPH3_CROS5</name>
<evidence type="ECO:0000256" key="8">
    <source>
        <dbReference type="ARBA" id="ARBA00022840"/>
    </source>
</evidence>
<keyword evidence="7" id="KW-0645">Protease</keyword>
<dbReference type="InterPro" id="IPR005074">
    <property type="entry name" value="Peptidase_C39"/>
</dbReference>
<keyword evidence="6" id="KW-0378">Hydrolase</keyword>
<evidence type="ECO:0000313" key="17">
    <source>
        <dbReference type="Proteomes" id="UP000001203"/>
    </source>
</evidence>
<dbReference type="InterPro" id="IPR027417">
    <property type="entry name" value="P-loop_NTPase"/>
</dbReference>
<keyword evidence="2" id="KW-0813">Transport</keyword>
<dbReference type="CDD" id="cd00038">
    <property type="entry name" value="CAP_ED"/>
    <property type="match status" value="1"/>
</dbReference>
<dbReference type="InterPro" id="IPR017871">
    <property type="entry name" value="ABC_transporter-like_CS"/>
</dbReference>